<dbReference type="GO" id="GO:0016757">
    <property type="term" value="F:glycosyltransferase activity"/>
    <property type="evidence" value="ECO:0007669"/>
    <property type="project" value="InterPro"/>
</dbReference>
<proteinExistence type="predicted"/>
<name>A0AAV5NFH8_9PROT</name>
<protein>
    <recommendedName>
        <fullName evidence="1">Glycosyltransferase 61 catalytic domain-containing protein</fullName>
    </recommendedName>
</protein>
<evidence type="ECO:0000259" key="1">
    <source>
        <dbReference type="Pfam" id="PF04577"/>
    </source>
</evidence>
<dbReference type="RefSeq" id="WP_099210538.1">
    <property type="nucleotide sequence ID" value="NZ_BEWM01000001.1"/>
</dbReference>
<dbReference type="Pfam" id="PF04577">
    <property type="entry name" value="Glyco_transf_61"/>
    <property type="match status" value="1"/>
</dbReference>
<feature type="domain" description="Glycosyltransferase 61 catalytic" evidence="1">
    <location>
        <begin position="96"/>
        <end position="273"/>
    </location>
</feature>
<keyword evidence="3" id="KW-1185">Reference proteome</keyword>
<dbReference type="InterPro" id="IPR049625">
    <property type="entry name" value="Glyco_transf_61_cat"/>
</dbReference>
<organism evidence="2 3">
    <name type="scientific">Gluconobacter cerinus</name>
    <dbReference type="NCBI Taxonomy" id="38307"/>
    <lineage>
        <taxon>Bacteria</taxon>
        <taxon>Pseudomonadati</taxon>
        <taxon>Pseudomonadota</taxon>
        <taxon>Alphaproteobacteria</taxon>
        <taxon>Acetobacterales</taxon>
        <taxon>Acetobacteraceae</taxon>
        <taxon>Gluconobacter</taxon>
    </lineage>
</organism>
<reference evidence="3" key="1">
    <citation type="journal article" date="2019" name="Int. J. Syst. Evol. Microbiol.">
        <title>The Global Catalogue of Microorganisms (GCM) 10K type strain sequencing project: providing services to taxonomists for standard genome sequencing and annotation.</title>
        <authorList>
            <consortium name="The Broad Institute Genomics Platform"/>
            <consortium name="The Broad Institute Genome Sequencing Center for Infectious Disease"/>
            <person name="Wu L."/>
            <person name="Ma J."/>
        </authorList>
    </citation>
    <scope>NUCLEOTIDE SEQUENCE [LARGE SCALE GENOMIC DNA]</scope>
    <source>
        <strain evidence="3">NBRC 3267</strain>
    </source>
</reference>
<dbReference type="AlphaFoldDB" id="A0AAV5NFH8"/>
<sequence>MSISDIECEGIENSVFRGEPEVFLRRNILYVPNFGGGGDNSFGLYDETGRQLLSNAHFHGIPSILKTQPILTNLMASKSRPRIGHAIYGGAIGNHYGHFITECFNILWYYILYGKKNDKILFHSNLSVEEIYEKTWMRDFLNYAGVEKEQIIISKYPVVVENLVVPGQAFSEDGFVYEVYALACQKVGATAIRHASPLPDGAVYFSRNNIEYGTLKVINEYSLMDALSKFGVNIIYPEECSVATQIAALHRPSLGLIGSAFHASIFVDKPHAVILCPTKSPRRSYHLMDAVHSASIKYVKESQIIRCESPPNFRITFSLSDPSAVADEMFSRLFSISYNQLNDKNFLPKNEILKINNIYAENGDPIVLHCPSERMYSRSPLKNDVNVLAITLGKYIFLVAQDDDAPMLMVVKENKAAPVLVYKGDSFNGGLALQDLRTKTWLKAPPSQVGLCLHGDAQEVKKWESFFLKPNDFLEYSGRLAEIIRGLQDLAESGDIYDVSLRYPILRDAIKDLDFSLRN</sequence>
<evidence type="ECO:0000313" key="3">
    <source>
        <dbReference type="Proteomes" id="UP001156614"/>
    </source>
</evidence>
<comment type="caution">
    <text evidence="2">The sequence shown here is derived from an EMBL/GenBank/DDBJ whole genome shotgun (WGS) entry which is preliminary data.</text>
</comment>
<dbReference type="Proteomes" id="UP001156614">
    <property type="component" value="Unassembled WGS sequence"/>
</dbReference>
<gene>
    <name evidence="2" type="ORF">GCM10007867_13680</name>
</gene>
<accession>A0AAV5NFH8</accession>
<dbReference type="EMBL" id="BSNU01000002">
    <property type="protein sequence ID" value="GLQ62523.1"/>
    <property type="molecule type" value="Genomic_DNA"/>
</dbReference>
<evidence type="ECO:0000313" key="2">
    <source>
        <dbReference type="EMBL" id="GLQ62523.1"/>
    </source>
</evidence>